<comment type="similarity">
    <text evidence="1">Belongs to the ROK (NagC/XylR) family.</text>
</comment>
<comment type="caution">
    <text evidence="2">The sequence shown here is derived from an EMBL/GenBank/DDBJ whole genome shotgun (WGS) entry which is preliminary data.</text>
</comment>
<name>A0A511WYJ2_9BACI</name>
<keyword evidence="2" id="KW-0418">Kinase</keyword>
<dbReference type="InterPro" id="IPR000600">
    <property type="entry name" value="ROK"/>
</dbReference>
<evidence type="ECO:0000313" key="2">
    <source>
        <dbReference type="EMBL" id="GEN55623.1"/>
    </source>
</evidence>
<keyword evidence="3" id="KW-1185">Reference proteome</keyword>
<keyword evidence="2" id="KW-0808">Transferase</keyword>
<proteinExistence type="inferred from homology"/>
<dbReference type="SUPFAM" id="SSF53067">
    <property type="entry name" value="Actin-like ATPase domain"/>
    <property type="match status" value="1"/>
</dbReference>
<dbReference type="Pfam" id="PF00480">
    <property type="entry name" value="ROK"/>
    <property type="match status" value="1"/>
</dbReference>
<reference evidence="2 3" key="1">
    <citation type="submission" date="2019-07" db="EMBL/GenBank/DDBJ databases">
        <title>Whole genome shotgun sequence of Halolactibacillus alkaliphilus NBRC 103919.</title>
        <authorList>
            <person name="Hosoyama A."/>
            <person name="Uohara A."/>
            <person name="Ohji S."/>
            <person name="Ichikawa N."/>
        </authorList>
    </citation>
    <scope>NUCLEOTIDE SEQUENCE [LARGE SCALE GENOMIC DNA]</scope>
    <source>
        <strain evidence="2 3">NBRC 103919</strain>
    </source>
</reference>
<protein>
    <submittedName>
        <fullName evidence="2">Glucokinase</fullName>
    </submittedName>
</protein>
<dbReference type="STRING" id="442899.SAMN05720591_101181"/>
<dbReference type="InterPro" id="IPR043129">
    <property type="entry name" value="ATPase_NBD"/>
</dbReference>
<dbReference type="EMBL" id="BJYE01000001">
    <property type="protein sequence ID" value="GEN55623.1"/>
    <property type="molecule type" value="Genomic_DNA"/>
</dbReference>
<evidence type="ECO:0000256" key="1">
    <source>
        <dbReference type="ARBA" id="ARBA00006479"/>
    </source>
</evidence>
<evidence type="ECO:0000313" key="3">
    <source>
        <dbReference type="Proteomes" id="UP000321400"/>
    </source>
</evidence>
<dbReference type="OrthoDB" id="9795247at2"/>
<gene>
    <name evidence="2" type="ORF">HAL01_00870</name>
</gene>
<dbReference type="PANTHER" id="PTHR18964:SF173">
    <property type="entry name" value="GLUCOKINASE"/>
    <property type="match status" value="1"/>
</dbReference>
<accession>A0A511WYJ2</accession>
<dbReference type="GO" id="GO:0016301">
    <property type="term" value="F:kinase activity"/>
    <property type="evidence" value="ECO:0007669"/>
    <property type="project" value="UniProtKB-KW"/>
</dbReference>
<dbReference type="AlphaFoldDB" id="A0A511WYJ2"/>
<dbReference type="Gene3D" id="3.30.420.40">
    <property type="match status" value="2"/>
</dbReference>
<sequence>MNYSIGVDIGGTKIACGLINEYGNVIEQKMIPSETTSAETMFQCVVSCIESLLNSSSIPKEQLTGIGVGVPGKVDRENGVAIFQNNIPWANFPVVDRLKEALAIDHIVIDNDVYMAAYAEWKSNQLSDELMVYVTVSTGISSAIIHGGEFIRGAGFAGEIGLIPVCTTEGRQRLEKIAAGPALSKQASTSFSDEVIETKTLFKRYYEGHSEAIIIVNQFIDHLAQGIYMINSLLDPHRIIFGGSVAIYNPVILDLLKERLQIDMLEEQKHVLNQIYVSELGSNQGIVGAGLTVFDTAIKQTLETKG</sequence>
<dbReference type="RefSeq" id="WP_089799243.1">
    <property type="nucleotide sequence ID" value="NZ_BJYE01000001.1"/>
</dbReference>
<dbReference type="Proteomes" id="UP000321400">
    <property type="component" value="Unassembled WGS sequence"/>
</dbReference>
<dbReference type="CDD" id="cd23763">
    <property type="entry name" value="ASKHA_ATPase_ROK"/>
    <property type="match status" value="1"/>
</dbReference>
<organism evidence="2 3">
    <name type="scientific">Halolactibacillus alkaliphilus</name>
    <dbReference type="NCBI Taxonomy" id="442899"/>
    <lineage>
        <taxon>Bacteria</taxon>
        <taxon>Bacillati</taxon>
        <taxon>Bacillota</taxon>
        <taxon>Bacilli</taxon>
        <taxon>Bacillales</taxon>
        <taxon>Bacillaceae</taxon>
        <taxon>Halolactibacillus</taxon>
    </lineage>
</organism>
<dbReference type="PANTHER" id="PTHR18964">
    <property type="entry name" value="ROK (REPRESSOR, ORF, KINASE) FAMILY"/>
    <property type="match status" value="1"/>
</dbReference>